<keyword evidence="3" id="KW-1185">Reference proteome</keyword>
<sequence length="93" mass="10642">MGLDGKSYTEHKDYLGYLEEQGITEEFLSLKLVGFEEVDGGYNVTTREDYNIYYGDETGKYKAFESEFFVTLLDDGLTVHTLLDTTELDSEDL</sequence>
<dbReference type="Pfam" id="PF22819">
    <property type="entry name" value="TcaA_5th"/>
    <property type="match status" value="1"/>
</dbReference>
<evidence type="ECO:0000259" key="1">
    <source>
        <dbReference type="Pfam" id="PF22819"/>
    </source>
</evidence>
<evidence type="ECO:0000313" key="2">
    <source>
        <dbReference type="EMBL" id="RKQ13534.1"/>
    </source>
</evidence>
<comment type="caution">
    <text evidence="2">The sequence shown here is derived from an EMBL/GenBank/DDBJ whole genome shotgun (WGS) entry which is preliminary data.</text>
</comment>
<gene>
    <name evidence="2" type="ORF">D8M05_15690</name>
</gene>
<proteinExistence type="predicted"/>
<name>A0A494YTT4_9BACI</name>
<reference evidence="2 3" key="1">
    <citation type="journal article" date="2015" name="Antonie Van Leeuwenhoek">
        <title>Oceanobacillus bengalensis sp. nov., a bacterium isolated from seawater of the Bay of Bengal.</title>
        <authorList>
            <person name="Yongchang O."/>
            <person name="Xiang W."/>
            <person name="Wang G."/>
        </authorList>
    </citation>
    <scope>NUCLEOTIDE SEQUENCE [LARGE SCALE GENOMIC DNA]</scope>
    <source>
        <strain evidence="2 3">MCCC 1K00260</strain>
    </source>
</reference>
<dbReference type="EMBL" id="RBZO01000029">
    <property type="protein sequence ID" value="RKQ13534.1"/>
    <property type="molecule type" value="Genomic_DNA"/>
</dbReference>
<dbReference type="OrthoDB" id="1895190at2"/>
<organism evidence="2 3">
    <name type="scientific">Oceanobacillus bengalensis</name>
    <dbReference type="NCBI Taxonomy" id="1435466"/>
    <lineage>
        <taxon>Bacteria</taxon>
        <taxon>Bacillati</taxon>
        <taxon>Bacillota</taxon>
        <taxon>Bacilli</taxon>
        <taxon>Bacillales</taxon>
        <taxon>Bacillaceae</taxon>
        <taxon>Oceanobacillus</taxon>
    </lineage>
</organism>
<protein>
    <recommendedName>
        <fullName evidence="1">TcaA protein NTF2-like domain-containing protein</fullName>
    </recommendedName>
</protein>
<dbReference type="RefSeq" id="WP_121133477.1">
    <property type="nucleotide sequence ID" value="NZ_JBHUFK010000016.1"/>
</dbReference>
<dbReference type="AlphaFoldDB" id="A0A494YTT4"/>
<feature type="domain" description="TcaA protein NTF2-like" evidence="1">
    <location>
        <begin position="4"/>
        <end position="82"/>
    </location>
</feature>
<dbReference type="InterPro" id="IPR054528">
    <property type="entry name" value="TcaA_5th"/>
</dbReference>
<evidence type="ECO:0000313" key="3">
    <source>
        <dbReference type="Proteomes" id="UP000281813"/>
    </source>
</evidence>
<accession>A0A494YTT4</accession>
<dbReference type="Proteomes" id="UP000281813">
    <property type="component" value="Unassembled WGS sequence"/>
</dbReference>